<proteinExistence type="predicted"/>
<evidence type="ECO:0000313" key="4">
    <source>
        <dbReference type="Proteomes" id="UP001142078"/>
    </source>
</evidence>
<keyword evidence="1" id="KW-0812">Transmembrane</keyword>
<comment type="caution">
    <text evidence="3">The sequence shown here is derived from an EMBL/GenBank/DDBJ whole genome shotgun (WGS) entry which is preliminary data.</text>
</comment>
<evidence type="ECO:0000313" key="3">
    <source>
        <dbReference type="EMBL" id="MCR2043844.1"/>
    </source>
</evidence>
<feature type="transmembrane region" description="Helical" evidence="1">
    <location>
        <begin position="263"/>
        <end position="283"/>
    </location>
</feature>
<keyword evidence="1" id="KW-0472">Membrane</keyword>
<dbReference type="FunFam" id="3.30.70.270:FF:000001">
    <property type="entry name" value="Diguanylate cyclase domain protein"/>
    <property type="match status" value="1"/>
</dbReference>
<dbReference type="InterPro" id="IPR050469">
    <property type="entry name" value="Diguanylate_Cyclase"/>
</dbReference>
<organism evidence="3 4">
    <name type="scientific">Anaerosalibacter massiliensis</name>
    <dbReference type="NCBI Taxonomy" id="1347392"/>
    <lineage>
        <taxon>Bacteria</taxon>
        <taxon>Bacillati</taxon>
        <taxon>Bacillota</taxon>
        <taxon>Tissierellia</taxon>
        <taxon>Tissierellales</taxon>
        <taxon>Sporanaerobacteraceae</taxon>
        <taxon>Anaerosalibacter</taxon>
    </lineage>
</organism>
<dbReference type="CDD" id="cd01949">
    <property type="entry name" value="GGDEF"/>
    <property type="match status" value="1"/>
</dbReference>
<feature type="transmembrane region" description="Helical" evidence="1">
    <location>
        <begin position="36"/>
        <end position="60"/>
    </location>
</feature>
<dbReference type="SMART" id="SM00267">
    <property type="entry name" value="GGDEF"/>
    <property type="match status" value="1"/>
</dbReference>
<dbReference type="SUPFAM" id="SSF55073">
    <property type="entry name" value="Nucleotide cyclase"/>
    <property type="match status" value="1"/>
</dbReference>
<feature type="transmembrane region" description="Helical" evidence="1">
    <location>
        <begin position="171"/>
        <end position="188"/>
    </location>
</feature>
<dbReference type="Gene3D" id="3.30.70.270">
    <property type="match status" value="1"/>
</dbReference>
<feature type="transmembrane region" description="Helical" evidence="1">
    <location>
        <begin position="240"/>
        <end position="257"/>
    </location>
</feature>
<feature type="transmembrane region" description="Helical" evidence="1">
    <location>
        <begin position="6"/>
        <end position="24"/>
    </location>
</feature>
<sequence length="460" mass="54035">MRGYIVALLSVFGMFIGFIFLLNIHIKSEGCKKVYCLFISLGVLSYILSFVYLVVYYNIFLEKGITILGWHNIFYLSYYILFIIGNLYLISKIKNYLISFKILLDILIITVLISTIIFKFYIESMTYGQNLSYFLVVILIFYTTASLGVLLHMLSIFFISDQIFPLKAVKILIIGLSLKLIVDSIYLYDHLTQNSINFDYLCLFWTLSLLLFILGIYKIETISFNDISMEQNSKRLIKNLVPYFVIIILLIIIFRRINNKDILIFGFAIVILLILIRQIIICIEDIRLYEKIDKYSKTDFLTGLYNRRYIDREIEEFLQKYKNTEKKASLLMVDIDHFKLINDTYGHDIGDRVLKEISNIMKESIRKNDILIRFGGEEFIFFLPDTDIKMAQIIGERLRSKIENHQFKCNKNKILVTISIGISEEKSIREKDDIYNMIVRADKALYEAKKSGRNCIFCKR</sequence>
<keyword evidence="1" id="KW-1133">Transmembrane helix</keyword>
<dbReference type="Pfam" id="PF00990">
    <property type="entry name" value="GGDEF"/>
    <property type="match status" value="1"/>
</dbReference>
<evidence type="ECO:0000256" key="1">
    <source>
        <dbReference type="SAM" id="Phobius"/>
    </source>
</evidence>
<feature type="transmembrane region" description="Helical" evidence="1">
    <location>
        <begin position="72"/>
        <end position="90"/>
    </location>
</feature>
<dbReference type="NCBIfam" id="TIGR00254">
    <property type="entry name" value="GGDEF"/>
    <property type="match status" value="1"/>
</dbReference>
<dbReference type="InterPro" id="IPR043128">
    <property type="entry name" value="Rev_trsase/Diguanyl_cyclase"/>
</dbReference>
<dbReference type="Proteomes" id="UP001142078">
    <property type="component" value="Unassembled WGS sequence"/>
</dbReference>
<protein>
    <submittedName>
        <fullName evidence="3">GGDEF domain-containing protein</fullName>
    </submittedName>
</protein>
<name>A0A9X2S512_9FIRM</name>
<dbReference type="GO" id="GO:0052621">
    <property type="term" value="F:diguanylate cyclase activity"/>
    <property type="evidence" value="ECO:0007669"/>
    <property type="project" value="TreeGrafter"/>
</dbReference>
<accession>A0A9X2S512</accession>
<dbReference type="RefSeq" id="WP_050069757.1">
    <property type="nucleotide sequence ID" value="NZ_CABKTM010000020.1"/>
</dbReference>
<dbReference type="EMBL" id="JANJZL010000003">
    <property type="protein sequence ID" value="MCR2043844.1"/>
    <property type="molecule type" value="Genomic_DNA"/>
</dbReference>
<dbReference type="AlphaFoldDB" id="A0A9X2S512"/>
<dbReference type="InterPro" id="IPR029787">
    <property type="entry name" value="Nucleotide_cyclase"/>
</dbReference>
<gene>
    <name evidence="3" type="ORF">NSA23_06885</name>
</gene>
<reference evidence="3" key="1">
    <citation type="submission" date="2022-07" db="EMBL/GenBank/DDBJ databases">
        <title>Enhanced cultured diversity of the mouse gut microbiota enables custom-made synthetic communities.</title>
        <authorList>
            <person name="Afrizal A."/>
        </authorList>
    </citation>
    <scope>NUCLEOTIDE SEQUENCE</scope>
    <source>
        <strain evidence="3">DSM 29482</strain>
    </source>
</reference>
<feature type="transmembrane region" description="Helical" evidence="1">
    <location>
        <begin position="200"/>
        <end position="219"/>
    </location>
</feature>
<feature type="domain" description="GGDEF" evidence="2">
    <location>
        <begin position="326"/>
        <end position="460"/>
    </location>
</feature>
<dbReference type="PANTHER" id="PTHR45138">
    <property type="entry name" value="REGULATORY COMPONENTS OF SENSORY TRANSDUCTION SYSTEM"/>
    <property type="match status" value="1"/>
</dbReference>
<keyword evidence="4" id="KW-1185">Reference proteome</keyword>
<dbReference type="OrthoDB" id="9759607at2"/>
<evidence type="ECO:0000259" key="2">
    <source>
        <dbReference type="PROSITE" id="PS50887"/>
    </source>
</evidence>
<feature type="transmembrane region" description="Helical" evidence="1">
    <location>
        <begin position="102"/>
        <end position="122"/>
    </location>
</feature>
<dbReference type="InterPro" id="IPR000160">
    <property type="entry name" value="GGDEF_dom"/>
</dbReference>
<dbReference type="PANTHER" id="PTHR45138:SF9">
    <property type="entry name" value="DIGUANYLATE CYCLASE DGCM-RELATED"/>
    <property type="match status" value="1"/>
</dbReference>
<feature type="transmembrane region" description="Helical" evidence="1">
    <location>
        <begin position="134"/>
        <end position="159"/>
    </location>
</feature>
<dbReference type="PROSITE" id="PS50887">
    <property type="entry name" value="GGDEF"/>
    <property type="match status" value="1"/>
</dbReference>